<feature type="region of interest" description="Disordered" evidence="1">
    <location>
        <begin position="1"/>
        <end position="29"/>
    </location>
</feature>
<dbReference type="EMBL" id="KB822723">
    <property type="protein sequence ID" value="ETN38106.1"/>
    <property type="molecule type" value="Genomic_DNA"/>
</dbReference>
<dbReference type="STRING" id="1220924.W2RNK6"/>
<gene>
    <name evidence="4" type="ORF">HMPREF1541_07730</name>
</gene>
<dbReference type="Proteomes" id="UP000030752">
    <property type="component" value="Unassembled WGS sequence"/>
</dbReference>
<feature type="domain" description="INO80 complex subunit 3-like middle region" evidence="3">
    <location>
        <begin position="157"/>
        <end position="254"/>
    </location>
</feature>
<keyword evidence="5" id="KW-1185">Reference proteome</keyword>
<proteinExistence type="predicted"/>
<dbReference type="Pfam" id="PF24244">
    <property type="entry name" value="Iec3-like_M"/>
    <property type="match status" value="1"/>
</dbReference>
<accession>W2RNK6</accession>
<dbReference type="VEuPathDB" id="FungiDB:HMPREF1541_07730"/>
<dbReference type="eggNOG" id="ENOG502SG34">
    <property type="taxonomic scope" value="Eukaryota"/>
</dbReference>
<feature type="region of interest" description="Disordered" evidence="1">
    <location>
        <begin position="248"/>
        <end position="328"/>
    </location>
</feature>
<reference evidence="4 5" key="1">
    <citation type="submission" date="2013-03" db="EMBL/GenBank/DDBJ databases">
        <title>The Genome Sequence of Phialophora europaea CBS 101466.</title>
        <authorList>
            <consortium name="The Broad Institute Genomics Platform"/>
            <person name="Cuomo C."/>
            <person name="de Hoog S."/>
            <person name="Gorbushina A."/>
            <person name="Walker B."/>
            <person name="Young S.K."/>
            <person name="Zeng Q."/>
            <person name="Gargeya S."/>
            <person name="Fitzgerald M."/>
            <person name="Haas B."/>
            <person name="Abouelleil A."/>
            <person name="Allen A.W."/>
            <person name="Alvarado L."/>
            <person name="Arachchi H.M."/>
            <person name="Berlin A.M."/>
            <person name="Chapman S.B."/>
            <person name="Gainer-Dewar J."/>
            <person name="Goldberg J."/>
            <person name="Griggs A."/>
            <person name="Gujja S."/>
            <person name="Hansen M."/>
            <person name="Howarth C."/>
            <person name="Imamovic A."/>
            <person name="Ireland A."/>
            <person name="Larimer J."/>
            <person name="McCowan C."/>
            <person name="Murphy C."/>
            <person name="Pearson M."/>
            <person name="Poon T.W."/>
            <person name="Priest M."/>
            <person name="Roberts A."/>
            <person name="Saif S."/>
            <person name="Shea T."/>
            <person name="Sisk P."/>
            <person name="Sykes S."/>
            <person name="Wortman J."/>
            <person name="Nusbaum C."/>
            <person name="Birren B."/>
        </authorList>
    </citation>
    <scope>NUCLEOTIDE SEQUENCE [LARGE SCALE GENOMIC DNA]</scope>
    <source>
        <strain evidence="4 5">CBS 101466</strain>
    </source>
</reference>
<feature type="compositionally biased region" description="Pro residues" evidence="1">
    <location>
        <begin position="1"/>
        <end position="10"/>
    </location>
</feature>
<evidence type="ECO:0000259" key="3">
    <source>
        <dbReference type="Pfam" id="PF24244"/>
    </source>
</evidence>
<dbReference type="InParanoid" id="W2RNK6"/>
<dbReference type="InterPro" id="IPR032742">
    <property type="entry name" value="Iec3_N"/>
</dbReference>
<evidence type="ECO:0000256" key="1">
    <source>
        <dbReference type="SAM" id="MobiDB-lite"/>
    </source>
</evidence>
<feature type="region of interest" description="Disordered" evidence="1">
    <location>
        <begin position="201"/>
        <end position="228"/>
    </location>
</feature>
<dbReference type="OrthoDB" id="1650at2759"/>
<dbReference type="GO" id="GO:0031011">
    <property type="term" value="C:Ino80 complex"/>
    <property type="evidence" value="ECO:0007669"/>
    <property type="project" value="InterPro"/>
</dbReference>
<dbReference type="GO" id="GO:0006338">
    <property type="term" value="P:chromatin remodeling"/>
    <property type="evidence" value="ECO:0007669"/>
    <property type="project" value="InterPro"/>
</dbReference>
<dbReference type="AlphaFoldDB" id="W2RNK6"/>
<feature type="compositionally biased region" description="Basic and acidic residues" evidence="1">
    <location>
        <begin position="218"/>
        <end position="228"/>
    </location>
</feature>
<name>W2RNK6_CYPE1</name>
<sequence length="328" mass="37243">MTGTPDPPAEPAVTVGDAPAVTMTETSAARKSYRRKYRKIMVNFERKMQESNSLFRDEQKILDISQRLAEQTDQTLQLLVDLNSMPQVPSRFRYDLESRYSSGKRSTLGKRTYDEESGHKALRKARYQLQIGEISPHDYEMLKSDVIESPAFAPAKSYAALTDYAPKTSFPLDEDPDSKTGFLNVKQEEQYLQSLDAYIRGEAPTPRGHANNTLSLRSGERNIEKEKEIQLRNPVSVYNWLRKNQPQVFLQDEDSKPARNTSTRNSKRNSTRDAIVKQEQEMYDEDGIAADAHSGKGKRKRDEDGGYRPKGGNSRAGKRKRESRASLG</sequence>
<feature type="domain" description="INO80 complex subunit 3 N-terminal" evidence="2">
    <location>
        <begin position="31"/>
        <end position="98"/>
    </location>
</feature>
<protein>
    <submittedName>
        <fullName evidence="4">Uncharacterized protein</fullName>
    </submittedName>
</protein>
<organism evidence="4 5">
    <name type="scientific">Cyphellophora europaea (strain CBS 101466)</name>
    <name type="common">Phialophora europaea</name>
    <dbReference type="NCBI Taxonomy" id="1220924"/>
    <lineage>
        <taxon>Eukaryota</taxon>
        <taxon>Fungi</taxon>
        <taxon>Dikarya</taxon>
        <taxon>Ascomycota</taxon>
        <taxon>Pezizomycotina</taxon>
        <taxon>Eurotiomycetes</taxon>
        <taxon>Chaetothyriomycetidae</taxon>
        <taxon>Chaetothyriales</taxon>
        <taxon>Cyphellophoraceae</taxon>
        <taxon>Cyphellophora</taxon>
    </lineage>
</organism>
<feature type="compositionally biased region" description="Basic and acidic residues" evidence="1">
    <location>
        <begin position="270"/>
        <end position="280"/>
    </location>
</feature>
<evidence type="ECO:0000259" key="2">
    <source>
        <dbReference type="Pfam" id="PF14612"/>
    </source>
</evidence>
<evidence type="ECO:0000313" key="5">
    <source>
        <dbReference type="Proteomes" id="UP000030752"/>
    </source>
</evidence>
<dbReference type="InterPro" id="IPR055449">
    <property type="entry name" value="Iec3-like_M"/>
</dbReference>
<dbReference type="RefSeq" id="XP_008720275.1">
    <property type="nucleotide sequence ID" value="XM_008722053.1"/>
</dbReference>
<dbReference type="GeneID" id="19975069"/>
<evidence type="ECO:0000313" key="4">
    <source>
        <dbReference type="EMBL" id="ETN38106.1"/>
    </source>
</evidence>
<dbReference type="Pfam" id="PF14612">
    <property type="entry name" value="Ino80_Iec3"/>
    <property type="match status" value="1"/>
</dbReference>
<dbReference type="HOGENOM" id="CLU_038623_0_0_1"/>